<evidence type="ECO:0000256" key="1">
    <source>
        <dbReference type="SAM" id="Coils"/>
    </source>
</evidence>
<dbReference type="OrthoDB" id="3231000at2759"/>
<accession>A0A8H3IIS7</accession>
<evidence type="ECO:0000256" key="2">
    <source>
        <dbReference type="SAM" id="MobiDB-lite"/>
    </source>
</evidence>
<feature type="compositionally biased region" description="Polar residues" evidence="2">
    <location>
        <begin position="66"/>
        <end position="75"/>
    </location>
</feature>
<feature type="coiled-coil region" evidence="1">
    <location>
        <begin position="471"/>
        <end position="508"/>
    </location>
</feature>
<protein>
    <submittedName>
        <fullName evidence="3">Uncharacterized protein</fullName>
    </submittedName>
</protein>
<organism evidence="3 4">
    <name type="scientific">Imshaugia aleurites</name>
    <dbReference type="NCBI Taxonomy" id="172621"/>
    <lineage>
        <taxon>Eukaryota</taxon>
        <taxon>Fungi</taxon>
        <taxon>Dikarya</taxon>
        <taxon>Ascomycota</taxon>
        <taxon>Pezizomycotina</taxon>
        <taxon>Lecanoromycetes</taxon>
        <taxon>OSLEUM clade</taxon>
        <taxon>Lecanoromycetidae</taxon>
        <taxon>Lecanorales</taxon>
        <taxon>Lecanorineae</taxon>
        <taxon>Parmeliaceae</taxon>
        <taxon>Imshaugia</taxon>
    </lineage>
</organism>
<feature type="region of interest" description="Disordered" evidence="2">
    <location>
        <begin position="259"/>
        <end position="284"/>
    </location>
</feature>
<dbReference type="Proteomes" id="UP000664534">
    <property type="component" value="Unassembled WGS sequence"/>
</dbReference>
<dbReference type="EMBL" id="CAJPDT010000030">
    <property type="protein sequence ID" value="CAF9922405.1"/>
    <property type="molecule type" value="Genomic_DNA"/>
</dbReference>
<proteinExistence type="predicted"/>
<reference evidence="3" key="1">
    <citation type="submission" date="2021-03" db="EMBL/GenBank/DDBJ databases">
        <authorList>
            <person name="Tagirdzhanova G."/>
        </authorList>
    </citation>
    <scope>NUCLEOTIDE SEQUENCE</scope>
</reference>
<sequence>MYTVHSFAFYEILLQVVTNRGPWFIHFQETGSTVTCGMEMQPMQLQPPGRQPTLESQRSDHDYHQPITQSSHSSQYSLIPTRVRRATGNHQENNDVDRALTRAANKHEVGNRFMKEYAEISHRRGIPLSTIFDLFVRGPLATSDAEAMPERKDFSAKNKTLADWLDWVHLVSNAPSQDMFIMCSCTAENVHTNADVGYLLLAIKPSQARRIKWIPRRALAYLLSQEENWQITNDLVKSIAEANEQPLLEVDKPITLPSENPRSSMLHRSVSTHGDSTCSNTTRTPDGIISSSELHVSNPMFSSIPTESTFCWQSEAPTYKGDINTYIWQPYCKHPPFSYVKLNIFSTETTRDLKILLLFSDTRSLCAFRVRHQEVAGQRVASESWSPVTELATSILTIFKMILSATVEFLQSSSKELTRLTYESRAWPSVEKTQYLLHLNDCRKRAELDMERNKKQLNDMIRGIKSRLTQTQDLRDDIQRLIVQIDDLEHVKKQLSKLGRAINALRREVGVQDAIHDNPALFPPADNLRVDRVPE</sequence>
<gene>
    <name evidence="3" type="ORF">IMSHALPRED_005679</name>
</gene>
<evidence type="ECO:0000313" key="4">
    <source>
        <dbReference type="Proteomes" id="UP000664534"/>
    </source>
</evidence>
<evidence type="ECO:0000313" key="3">
    <source>
        <dbReference type="EMBL" id="CAF9922405.1"/>
    </source>
</evidence>
<feature type="region of interest" description="Disordered" evidence="2">
    <location>
        <begin position="44"/>
        <end position="75"/>
    </location>
</feature>
<comment type="caution">
    <text evidence="3">The sequence shown here is derived from an EMBL/GenBank/DDBJ whole genome shotgun (WGS) entry which is preliminary data.</text>
</comment>
<dbReference type="AlphaFoldDB" id="A0A8H3IIS7"/>
<name>A0A8H3IIS7_9LECA</name>
<keyword evidence="4" id="KW-1185">Reference proteome</keyword>
<feature type="compositionally biased region" description="Polar residues" evidence="2">
    <location>
        <begin position="269"/>
        <end position="284"/>
    </location>
</feature>
<keyword evidence="1" id="KW-0175">Coiled coil</keyword>